<evidence type="ECO:0008006" key="3">
    <source>
        <dbReference type="Google" id="ProtNLM"/>
    </source>
</evidence>
<protein>
    <recommendedName>
        <fullName evidence="3">HTH psq-type domain-containing protein</fullName>
    </recommendedName>
</protein>
<dbReference type="AlphaFoldDB" id="A0AAV1TR10"/>
<name>A0AAV1TR10_9STRA</name>
<sequence length="96" mass="10668">MMAPYNQLEPEEVTHIKGLHEADPTYCQIKDRVGLPISTISSVLTEKTKKSKKPVGLPPKLFDRDTRHLICTTSEGQAKFSKMEADLELKCSAPLG</sequence>
<reference evidence="1" key="1">
    <citation type="submission" date="2024-01" db="EMBL/GenBank/DDBJ databases">
        <authorList>
            <person name="Webb A."/>
        </authorList>
    </citation>
    <scope>NUCLEOTIDE SEQUENCE</scope>
    <source>
        <strain evidence="1">Pm1</strain>
    </source>
</reference>
<organism evidence="1 2">
    <name type="scientific">Peronospora matthiolae</name>
    <dbReference type="NCBI Taxonomy" id="2874970"/>
    <lineage>
        <taxon>Eukaryota</taxon>
        <taxon>Sar</taxon>
        <taxon>Stramenopiles</taxon>
        <taxon>Oomycota</taxon>
        <taxon>Peronosporomycetes</taxon>
        <taxon>Peronosporales</taxon>
        <taxon>Peronosporaceae</taxon>
        <taxon>Peronospora</taxon>
    </lineage>
</organism>
<evidence type="ECO:0000313" key="1">
    <source>
        <dbReference type="EMBL" id="CAK7924846.1"/>
    </source>
</evidence>
<dbReference type="Proteomes" id="UP001162060">
    <property type="component" value="Unassembled WGS sequence"/>
</dbReference>
<proteinExistence type="predicted"/>
<accession>A0AAV1TR10</accession>
<dbReference type="EMBL" id="CAKLBY020000078">
    <property type="protein sequence ID" value="CAK7924846.1"/>
    <property type="molecule type" value="Genomic_DNA"/>
</dbReference>
<evidence type="ECO:0000313" key="2">
    <source>
        <dbReference type="Proteomes" id="UP001162060"/>
    </source>
</evidence>
<gene>
    <name evidence="1" type="ORF">PM001_LOCUS9996</name>
</gene>
<comment type="caution">
    <text evidence="1">The sequence shown here is derived from an EMBL/GenBank/DDBJ whole genome shotgun (WGS) entry which is preliminary data.</text>
</comment>